<keyword evidence="2" id="KW-1185">Reference proteome</keyword>
<name>L7KH23_9ACTN</name>
<proteinExistence type="predicted"/>
<accession>L7KH23</accession>
<protein>
    <submittedName>
        <fullName evidence="1">Uncharacterized protein</fullName>
    </submittedName>
</protein>
<sequence>MAPEVQTTTKTAPNTIDSHRWVTMREVVIGLRRRFRLAVFLRTAGLVVGTSGSASTRGELSVSGVSVAGLSDSRISVVGDSSAASVVSGVPLSISEG</sequence>
<dbReference type="Proteomes" id="UP000010988">
    <property type="component" value="Unassembled WGS sequence"/>
</dbReference>
<dbReference type="AlphaFoldDB" id="L7KH23"/>
<organism evidence="1 2">
    <name type="scientific">Gordonia aichiensis NBRC 108223</name>
    <dbReference type="NCBI Taxonomy" id="1220583"/>
    <lineage>
        <taxon>Bacteria</taxon>
        <taxon>Bacillati</taxon>
        <taxon>Actinomycetota</taxon>
        <taxon>Actinomycetes</taxon>
        <taxon>Mycobacteriales</taxon>
        <taxon>Gordoniaceae</taxon>
        <taxon>Gordonia</taxon>
    </lineage>
</organism>
<reference evidence="1 2" key="1">
    <citation type="submission" date="2012-12" db="EMBL/GenBank/DDBJ databases">
        <title>Whole genome shotgun sequence of Gordonia aichiensis NBRC 108223.</title>
        <authorList>
            <person name="Isaki-Nakamura S."/>
            <person name="Hosoyama A."/>
            <person name="Tsuchikane K."/>
            <person name="Ando Y."/>
            <person name="Baba S."/>
            <person name="Ohji S."/>
            <person name="Hamada M."/>
            <person name="Tamura T."/>
            <person name="Yamazoe A."/>
            <person name="Yamazaki S."/>
            <person name="Fujita N."/>
        </authorList>
    </citation>
    <scope>NUCLEOTIDE SEQUENCE [LARGE SCALE GENOMIC DNA]</scope>
    <source>
        <strain evidence="1 2">NBRC 108223</strain>
    </source>
</reference>
<gene>
    <name evidence="1" type="ORF">GOACH_04_03160</name>
</gene>
<evidence type="ECO:0000313" key="1">
    <source>
        <dbReference type="EMBL" id="GAC47919.1"/>
    </source>
</evidence>
<comment type="caution">
    <text evidence="1">The sequence shown here is derived from an EMBL/GenBank/DDBJ whole genome shotgun (WGS) entry which is preliminary data.</text>
</comment>
<dbReference type="STRING" id="1220583.GOACH_04_03160"/>
<evidence type="ECO:0000313" key="2">
    <source>
        <dbReference type="Proteomes" id="UP000010988"/>
    </source>
</evidence>
<dbReference type="EMBL" id="BANR01000004">
    <property type="protein sequence ID" value="GAC47919.1"/>
    <property type="molecule type" value="Genomic_DNA"/>
</dbReference>